<dbReference type="PATRIC" id="fig|1705578.3.peg.1799"/>
<comment type="caution">
    <text evidence="2">The sequence shown here is derived from an EMBL/GenBank/DDBJ whole genome shotgun (WGS) entry which is preliminary data.</text>
</comment>
<evidence type="ECO:0000313" key="4">
    <source>
        <dbReference type="Proteomes" id="UP000077384"/>
    </source>
</evidence>
<protein>
    <recommendedName>
        <fullName evidence="6">Dihydroorotate dehydrogenase</fullName>
    </recommendedName>
</protein>
<name>A0A166UBB0_9CLOT</name>
<proteinExistence type="inferred from homology"/>
<dbReference type="AlphaFoldDB" id="A0A166UBB0"/>
<evidence type="ECO:0008006" key="6">
    <source>
        <dbReference type="Google" id="ProtNLM"/>
    </source>
</evidence>
<dbReference type="RefSeq" id="WP_063600149.1">
    <property type="nucleotide sequence ID" value="NZ_LITQ01000002.1"/>
</dbReference>
<dbReference type="Proteomes" id="UP000093694">
    <property type="component" value="Unassembled WGS sequence"/>
</dbReference>
<keyword evidence="5" id="KW-1185">Reference proteome</keyword>
<evidence type="ECO:0000313" key="2">
    <source>
        <dbReference type="EMBL" id="OAA94764.1"/>
    </source>
</evidence>
<evidence type="ECO:0000313" key="3">
    <source>
        <dbReference type="EMBL" id="OBR93330.1"/>
    </source>
</evidence>
<dbReference type="Pfam" id="PF10087">
    <property type="entry name" value="DUF2325"/>
    <property type="match status" value="1"/>
</dbReference>
<accession>A0A166UBB0</accession>
<dbReference type="InterPro" id="IPR016772">
    <property type="entry name" value="UCP020408"/>
</dbReference>
<reference evidence="3 5" key="2">
    <citation type="journal article" date="2016" name="Front. Microbiol.">
        <title>Industrial Acetogenic Biocatalysts: A Comparative Metabolic and Genomic Analysis.</title>
        <authorList>
            <person name="Bengelsdorf F."/>
            <person name="Poehlein A."/>
            <person name="Sonja S."/>
            <person name="Erz C."/>
            <person name="Hummel T."/>
            <person name="Hoffmeister S."/>
            <person name="Daniel R."/>
            <person name="Durre P."/>
        </authorList>
    </citation>
    <scope>NUCLEOTIDE SEQUENCE [LARGE SCALE GENOMIC DNA]</scope>
    <source>
        <strain evidence="3 5">PTA-10522</strain>
    </source>
</reference>
<dbReference type="PIRSF" id="PIRSF020408">
    <property type="entry name" value="UCP020408"/>
    <property type="match status" value="1"/>
</dbReference>
<evidence type="ECO:0000256" key="1">
    <source>
        <dbReference type="ARBA" id="ARBA00007189"/>
    </source>
</evidence>
<organism evidence="2 4">
    <name type="scientific">Clostridium coskatii</name>
    <dbReference type="NCBI Taxonomy" id="1705578"/>
    <lineage>
        <taxon>Bacteria</taxon>
        <taxon>Bacillati</taxon>
        <taxon>Bacillota</taxon>
        <taxon>Clostridia</taxon>
        <taxon>Eubacteriales</taxon>
        <taxon>Clostridiaceae</taxon>
        <taxon>Clostridium</taxon>
    </lineage>
</organism>
<dbReference type="EMBL" id="LITQ01000002">
    <property type="protein sequence ID" value="OAA94764.1"/>
    <property type="molecule type" value="Genomic_DNA"/>
</dbReference>
<dbReference type="Proteomes" id="UP000077384">
    <property type="component" value="Unassembled WGS sequence"/>
</dbReference>
<evidence type="ECO:0000313" key="5">
    <source>
        <dbReference type="Proteomes" id="UP000093694"/>
    </source>
</evidence>
<gene>
    <name evidence="3" type="ORF">CLCOS_23710</name>
    <name evidence="2" type="ORF">WX73_02477</name>
</gene>
<comment type="similarity">
    <text evidence="1">Belongs to the UPF0751 family.</text>
</comment>
<reference evidence="2 4" key="1">
    <citation type="journal article" date="2015" name="Biotechnol. Bioeng.">
        <title>Genome sequence and phenotypic characterization of Caulobacter segnis.</title>
        <authorList>
            <person name="Patel S."/>
            <person name="Fletcher B."/>
            <person name="Scott D.C."/>
            <person name="Ely B."/>
        </authorList>
    </citation>
    <scope>NUCLEOTIDE SEQUENCE [LARGE SCALE GENOMIC DNA]</scope>
    <source>
        <strain evidence="2 4">PS02</strain>
    </source>
</reference>
<sequence length="98" mass="11349">MSILVVGGDRLGNIEDKLREKGFNEIGHVTGRKKGDRKIKIHENTDLVLVLIDYIGHNMANIIKERSSRNNVEVMFCKRSWPSIRKNIEKYTTRIVNQ</sequence>
<dbReference type="EMBL" id="LROR01000053">
    <property type="protein sequence ID" value="OBR93330.1"/>
    <property type="molecule type" value="Genomic_DNA"/>
</dbReference>